<evidence type="ECO:0000256" key="5">
    <source>
        <dbReference type="ARBA" id="ARBA00022777"/>
    </source>
</evidence>
<comment type="catalytic activity">
    <reaction evidence="1">
        <text>ATP + protein L-histidine = ADP + protein N-phospho-L-histidine.</text>
        <dbReference type="EC" id="2.7.13.3"/>
    </reaction>
</comment>
<dbReference type="PROSITE" id="PS50109">
    <property type="entry name" value="HIS_KIN"/>
    <property type="match status" value="1"/>
</dbReference>
<dbReference type="Proteomes" id="UP000594015">
    <property type="component" value="Chromosome"/>
</dbReference>
<dbReference type="CDD" id="cd00082">
    <property type="entry name" value="HisKA"/>
    <property type="match status" value="1"/>
</dbReference>
<dbReference type="PANTHER" id="PTHR42878:SF7">
    <property type="entry name" value="SENSOR HISTIDINE KINASE GLRK"/>
    <property type="match status" value="1"/>
</dbReference>
<dbReference type="GO" id="GO:0007234">
    <property type="term" value="P:osmosensory signaling via phosphorelay pathway"/>
    <property type="evidence" value="ECO:0007669"/>
    <property type="project" value="TreeGrafter"/>
</dbReference>
<dbReference type="InterPro" id="IPR036890">
    <property type="entry name" value="HATPase_C_sf"/>
</dbReference>
<keyword evidence="3" id="KW-0808">Transferase</keyword>
<dbReference type="SUPFAM" id="SSF55781">
    <property type="entry name" value="GAF domain-like"/>
    <property type="match status" value="1"/>
</dbReference>
<proteinExistence type="predicted"/>
<evidence type="ECO:0000256" key="4">
    <source>
        <dbReference type="ARBA" id="ARBA00022741"/>
    </source>
</evidence>
<dbReference type="SMART" id="SM00387">
    <property type="entry name" value="HATPase_c"/>
    <property type="match status" value="1"/>
</dbReference>
<dbReference type="KEGG" id="barh:WN72_04955"/>
<dbReference type="SMART" id="SM00065">
    <property type="entry name" value="GAF"/>
    <property type="match status" value="1"/>
</dbReference>
<keyword evidence="6" id="KW-0067">ATP-binding</keyword>
<evidence type="ECO:0000256" key="7">
    <source>
        <dbReference type="ARBA" id="ARBA00023012"/>
    </source>
</evidence>
<dbReference type="GO" id="GO:0005524">
    <property type="term" value="F:ATP binding"/>
    <property type="evidence" value="ECO:0007669"/>
    <property type="project" value="UniProtKB-KW"/>
</dbReference>
<dbReference type="InterPro" id="IPR050351">
    <property type="entry name" value="BphY/WalK/GraS-like"/>
</dbReference>
<evidence type="ECO:0000313" key="9">
    <source>
        <dbReference type="EMBL" id="QOZ65850.1"/>
    </source>
</evidence>
<dbReference type="InterPro" id="IPR005467">
    <property type="entry name" value="His_kinase_dom"/>
</dbReference>
<dbReference type="EMBL" id="CP030050">
    <property type="protein sequence ID" value="QOZ65850.1"/>
    <property type="molecule type" value="Genomic_DNA"/>
</dbReference>
<dbReference type="Pfam" id="PF02518">
    <property type="entry name" value="HATPase_c"/>
    <property type="match status" value="1"/>
</dbReference>
<protein>
    <recommendedName>
        <fullName evidence="2">histidine kinase</fullName>
        <ecNumber evidence="2">2.7.13.3</ecNumber>
    </recommendedName>
</protein>
<keyword evidence="7" id="KW-0902">Two-component regulatory system</keyword>
<dbReference type="EC" id="2.7.13.3" evidence="2"/>
<dbReference type="InterPro" id="IPR003661">
    <property type="entry name" value="HisK_dim/P_dom"/>
</dbReference>
<dbReference type="GO" id="GO:0000156">
    <property type="term" value="F:phosphorelay response regulator activity"/>
    <property type="evidence" value="ECO:0007669"/>
    <property type="project" value="TreeGrafter"/>
</dbReference>
<organism evidence="9 10">
    <name type="scientific">Bradyrhizobium arachidis</name>
    <dbReference type="NCBI Taxonomy" id="858423"/>
    <lineage>
        <taxon>Bacteria</taxon>
        <taxon>Pseudomonadati</taxon>
        <taxon>Pseudomonadota</taxon>
        <taxon>Alphaproteobacteria</taxon>
        <taxon>Hyphomicrobiales</taxon>
        <taxon>Nitrobacteraceae</taxon>
        <taxon>Bradyrhizobium</taxon>
    </lineage>
</organism>
<reference evidence="9 10" key="1">
    <citation type="submission" date="2018-06" db="EMBL/GenBank/DDBJ databases">
        <title>Comparative genomics of Bradyrhizobium nodulating Arachidis hypogaea.</title>
        <authorList>
            <person name="Li Y."/>
        </authorList>
    </citation>
    <scope>NUCLEOTIDE SEQUENCE [LARGE SCALE GENOMIC DNA]</scope>
    <source>
        <strain evidence="9 10">CCBAU 051107</strain>
    </source>
</reference>
<dbReference type="InterPro" id="IPR003018">
    <property type="entry name" value="GAF"/>
</dbReference>
<dbReference type="Gene3D" id="1.10.287.130">
    <property type="match status" value="1"/>
</dbReference>
<dbReference type="InterPro" id="IPR029016">
    <property type="entry name" value="GAF-like_dom_sf"/>
</dbReference>
<evidence type="ECO:0000256" key="3">
    <source>
        <dbReference type="ARBA" id="ARBA00022679"/>
    </source>
</evidence>
<accession>A0AAE7NLY8</accession>
<gene>
    <name evidence="9" type="ORF">WN72_04955</name>
</gene>
<feature type="domain" description="Histidine kinase" evidence="8">
    <location>
        <begin position="208"/>
        <end position="419"/>
    </location>
</feature>
<keyword evidence="5" id="KW-0418">Kinase</keyword>
<dbReference type="GO" id="GO:0000155">
    <property type="term" value="F:phosphorelay sensor kinase activity"/>
    <property type="evidence" value="ECO:0007669"/>
    <property type="project" value="InterPro"/>
</dbReference>
<dbReference type="Gene3D" id="3.30.450.40">
    <property type="match status" value="1"/>
</dbReference>
<dbReference type="AlphaFoldDB" id="A0AAE7NLY8"/>
<keyword evidence="4" id="KW-0547">Nucleotide-binding</keyword>
<evidence type="ECO:0000313" key="10">
    <source>
        <dbReference type="Proteomes" id="UP000594015"/>
    </source>
</evidence>
<evidence type="ECO:0000259" key="8">
    <source>
        <dbReference type="PROSITE" id="PS50109"/>
    </source>
</evidence>
<dbReference type="SMART" id="SM00388">
    <property type="entry name" value="HisKA"/>
    <property type="match status" value="1"/>
</dbReference>
<sequence>MITELSGEITAVQQINAVPKILDAVTRLTGMGFVAVARVTSDRWLCCAVRDSIDFGLVEGSELHVETTICNEIRGHGELVVIDDVETDSRFCNHPTPRMYGFRSYISAPIKRANGDIWGTLCAIDPRPHELNRAEIVESLRLFGELIAAHLDLNERFEQSQADLAKRSESLLASEVGRQSAEADLKSTRADLLDERKTSELREQFIGVLGHDLRNPLASIAGGMRVLLKNANSERAPDIVASIQKSVMRMAGLVDNIMDFARGRLGGGLTIRPDANEPLTPVIEHVINEMRLAWPSLNIETDIALNEPVRCDRIKISQLFSNLLGNAVTYGDIDKPIIVSARTSDGRFTLRVTNYGTPISDKAMQSLFLPYTRGDRPSQQGLGLGLYIASEIARAHDGTLKVVSSGKETIFEFSMPATT</sequence>
<dbReference type="InterPro" id="IPR036097">
    <property type="entry name" value="HisK_dim/P_sf"/>
</dbReference>
<dbReference type="RefSeq" id="WP_092219515.1">
    <property type="nucleotide sequence ID" value="NZ_CP030050.1"/>
</dbReference>
<dbReference type="Pfam" id="PF00512">
    <property type="entry name" value="HisKA"/>
    <property type="match status" value="1"/>
</dbReference>
<dbReference type="GO" id="GO:0030295">
    <property type="term" value="F:protein kinase activator activity"/>
    <property type="evidence" value="ECO:0007669"/>
    <property type="project" value="TreeGrafter"/>
</dbReference>
<dbReference type="SUPFAM" id="SSF55874">
    <property type="entry name" value="ATPase domain of HSP90 chaperone/DNA topoisomerase II/histidine kinase"/>
    <property type="match status" value="1"/>
</dbReference>
<dbReference type="Gene3D" id="3.30.565.10">
    <property type="entry name" value="Histidine kinase-like ATPase, C-terminal domain"/>
    <property type="match status" value="1"/>
</dbReference>
<dbReference type="InterPro" id="IPR003594">
    <property type="entry name" value="HATPase_dom"/>
</dbReference>
<dbReference type="SUPFAM" id="SSF47384">
    <property type="entry name" value="Homodimeric domain of signal transducing histidine kinase"/>
    <property type="match status" value="1"/>
</dbReference>
<evidence type="ECO:0000256" key="6">
    <source>
        <dbReference type="ARBA" id="ARBA00022840"/>
    </source>
</evidence>
<name>A0AAE7NLY8_9BRAD</name>
<evidence type="ECO:0000256" key="2">
    <source>
        <dbReference type="ARBA" id="ARBA00012438"/>
    </source>
</evidence>
<dbReference type="PANTHER" id="PTHR42878">
    <property type="entry name" value="TWO-COMPONENT HISTIDINE KINASE"/>
    <property type="match status" value="1"/>
</dbReference>
<dbReference type="Pfam" id="PF01590">
    <property type="entry name" value="GAF"/>
    <property type="match status" value="1"/>
</dbReference>
<evidence type="ECO:0000256" key="1">
    <source>
        <dbReference type="ARBA" id="ARBA00000085"/>
    </source>
</evidence>